<dbReference type="Gene3D" id="1.10.10.60">
    <property type="entry name" value="Homeodomain-like"/>
    <property type="match status" value="1"/>
</dbReference>
<organism evidence="1 2">
    <name type="scientific">Brachionus calyciflorus</name>
    <dbReference type="NCBI Taxonomy" id="104777"/>
    <lineage>
        <taxon>Eukaryota</taxon>
        <taxon>Metazoa</taxon>
        <taxon>Spiralia</taxon>
        <taxon>Gnathifera</taxon>
        <taxon>Rotifera</taxon>
        <taxon>Eurotatoria</taxon>
        <taxon>Monogononta</taxon>
        <taxon>Pseudotrocha</taxon>
        <taxon>Ploima</taxon>
        <taxon>Brachionidae</taxon>
        <taxon>Brachionus</taxon>
    </lineage>
</organism>
<gene>
    <name evidence="1" type="ORF">OXX778_LOCUS17772</name>
</gene>
<reference evidence="1" key="1">
    <citation type="submission" date="2021-02" db="EMBL/GenBank/DDBJ databases">
        <authorList>
            <person name="Nowell W R."/>
        </authorList>
    </citation>
    <scope>NUCLEOTIDE SEQUENCE</scope>
    <source>
        <strain evidence="1">Ploen Becks lab</strain>
    </source>
</reference>
<keyword evidence="2" id="KW-1185">Reference proteome</keyword>
<dbReference type="EMBL" id="CAJNOC010004652">
    <property type="protein sequence ID" value="CAF1029052.1"/>
    <property type="molecule type" value="Genomic_DNA"/>
</dbReference>
<evidence type="ECO:0000313" key="2">
    <source>
        <dbReference type="Proteomes" id="UP000663879"/>
    </source>
</evidence>
<sequence>VIKIAKESKNINKSSRETGIDRRLISRWLKKEDSIKNTRNKQSRVCANTGQEKSFSSSMENELYDWICEKRLSGSCLSTISIKTKAMEIFKNVYRNIHEETIVSRLLMIGSLHITRFCIVKSPVYATCIK</sequence>
<comment type="caution">
    <text evidence="1">The sequence shown here is derived from an EMBL/GenBank/DDBJ whole genome shotgun (WGS) entry which is preliminary data.</text>
</comment>
<dbReference type="Proteomes" id="UP000663879">
    <property type="component" value="Unassembled WGS sequence"/>
</dbReference>
<evidence type="ECO:0008006" key="3">
    <source>
        <dbReference type="Google" id="ProtNLM"/>
    </source>
</evidence>
<protein>
    <recommendedName>
        <fullName evidence="3">HTH CENPB-type domain-containing protein</fullName>
    </recommendedName>
</protein>
<evidence type="ECO:0000313" key="1">
    <source>
        <dbReference type="EMBL" id="CAF1029052.1"/>
    </source>
</evidence>
<dbReference type="AlphaFoldDB" id="A0A814IU94"/>
<proteinExistence type="predicted"/>
<feature type="non-terminal residue" evidence="1">
    <location>
        <position position="1"/>
    </location>
</feature>
<name>A0A814IU94_9BILA</name>
<accession>A0A814IU94</accession>